<feature type="compositionally biased region" description="Low complexity" evidence="1">
    <location>
        <begin position="22"/>
        <end position="35"/>
    </location>
</feature>
<reference evidence="2 3" key="1">
    <citation type="journal article" date="2004" name="Syst. Appl. Microbiol.">
        <title>Cryptoendolithic actinomycetes from antarctic sandstone rock samples: Micromonospora endolithica sp. nov. and two isolates related to Micromonospora coerulea Jensen 1932.</title>
        <authorList>
            <person name="Hirsch P."/>
            <person name="Mevs U."/>
            <person name="Kroppenstedt R.M."/>
            <person name="Schumann P."/>
            <person name="Stackebrandt E."/>
        </authorList>
    </citation>
    <scope>NUCLEOTIDE SEQUENCE [LARGE SCALE GENOMIC DNA]</scope>
    <source>
        <strain evidence="2 3">JCM 12677</strain>
    </source>
</reference>
<evidence type="ECO:0000256" key="1">
    <source>
        <dbReference type="SAM" id="MobiDB-lite"/>
    </source>
</evidence>
<keyword evidence="3" id="KW-1185">Reference proteome</keyword>
<sequence>MLAVAETARRARNAPDLIHLWPTPDDGSPPSTDSTAAPRQCTDPELDHPATIAWFSSNDPMIVQDACGAVREAGVEAAILLGLARWSPGMPLASTTGWHLRARHEGLALYDPSGQVFAYAIVRLSAAWTATALSTGVVAAYGALTEEGLPAQGPFDAGRRLHQARRSGRVAAGLVRLLQ</sequence>
<evidence type="ECO:0000313" key="3">
    <source>
        <dbReference type="Proteomes" id="UP000281726"/>
    </source>
</evidence>
<proteinExistence type="predicted"/>
<evidence type="ECO:0000313" key="2">
    <source>
        <dbReference type="EMBL" id="RKN37683.1"/>
    </source>
</evidence>
<organism evidence="2 3">
    <name type="scientific">Micromonospora endolithica</name>
    <dbReference type="NCBI Taxonomy" id="230091"/>
    <lineage>
        <taxon>Bacteria</taxon>
        <taxon>Bacillati</taxon>
        <taxon>Actinomycetota</taxon>
        <taxon>Actinomycetes</taxon>
        <taxon>Micromonosporales</taxon>
        <taxon>Micromonosporaceae</taxon>
        <taxon>Micromonospora</taxon>
    </lineage>
</organism>
<gene>
    <name evidence="2" type="ORF">D7223_32250</name>
</gene>
<dbReference type="Proteomes" id="UP000281726">
    <property type="component" value="Unassembled WGS sequence"/>
</dbReference>
<dbReference type="EMBL" id="RBAK01000027">
    <property type="protein sequence ID" value="RKN37683.1"/>
    <property type="molecule type" value="Genomic_DNA"/>
</dbReference>
<feature type="region of interest" description="Disordered" evidence="1">
    <location>
        <begin position="15"/>
        <end position="42"/>
    </location>
</feature>
<name>A0A3A9YNN9_9ACTN</name>
<dbReference type="AlphaFoldDB" id="A0A3A9YNN9"/>
<protein>
    <submittedName>
        <fullName evidence="2">Uncharacterized protein</fullName>
    </submittedName>
</protein>
<comment type="caution">
    <text evidence="2">The sequence shown here is derived from an EMBL/GenBank/DDBJ whole genome shotgun (WGS) entry which is preliminary data.</text>
</comment>
<accession>A0A3A9YNN9</accession>